<dbReference type="RefSeq" id="WP_184143077.1">
    <property type="nucleotide sequence ID" value="NZ_JACHIB010000027.1"/>
</dbReference>
<proteinExistence type="inferred from homology"/>
<accession>A0A7W9WNI7</accession>
<sequence length="447" mass="49509">MKTFHYRTVVLSGLLAILAPIGTTHAQEQAAQEPAAAAPQPPDCLKYDSIRPRGSTTPWPPNCATFSPDLGGLRETLFDHGWNVRGYLTLINSLYDIRNKNGNDLQTYPGQKPLLGTALWVSSLYDLSRLGFNPGATFIFDVSSAASTWHDFAPSKTYINELSIFTPFSNDRAELKLGFVRAANEFYGQTSGTSLGASALRLESAITVQAGLTTIEPAPYLGLTVYDKDHRFYSKSAVAQSMSPDGLIANSDLKHDLFTRIPGAGAVYVTELGYRGRYDLGEKAHWFRAGAIYNTSQYRLYDGSGRKDRNYALYSQADIQLTHDSSLSPLLGWYMNLRANYAPPDRNVYNGDVGLSFYKIGTFPSRPADLFSVSIARNWFSKDVRDQFALAGLETEKYQTTYSVSYAYEVKRGLYLVVPEKFICPVSGRISGDPRPRISIGQAAHRI</sequence>
<evidence type="ECO:0000256" key="1">
    <source>
        <dbReference type="ARBA" id="ARBA00008769"/>
    </source>
</evidence>
<dbReference type="PANTHER" id="PTHR37944">
    <property type="entry name" value="PORIN B"/>
    <property type="match status" value="1"/>
</dbReference>
<dbReference type="PANTHER" id="PTHR37944:SF1">
    <property type="entry name" value="PORIN B"/>
    <property type="match status" value="1"/>
</dbReference>
<feature type="non-terminal residue" evidence="3">
    <location>
        <position position="447"/>
    </location>
</feature>
<feature type="chain" id="PRO_5031607821" evidence="2">
    <location>
        <begin position="27"/>
        <end position="447"/>
    </location>
</feature>
<keyword evidence="2" id="KW-0732">Signal</keyword>
<dbReference type="AlphaFoldDB" id="A0A7W9WNI7"/>
<organism evidence="3 4">
    <name type="scientific">Castellaniella defragrans</name>
    <name type="common">Alcaligenes defragrans</name>
    <dbReference type="NCBI Taxonomy" id="75697"/>
    <lineage>
        <taxon>Bacteria</taxon>
        <taxon>Pseudomonadati</taxon>
        <taxon>Pseudomonadota</taxon>
        <taxon>Betaproteobacteria</taxon>
        <taxon>Burkholderiales</taxon>
        <taxon>Alcaligenaceae</taxon>
        <taxon>Castellaniella</taxon>
    </lineage>
</organism>
<comment type="caution">
    <text evidence="3">The sequence shown here is derived from an EMBL/GenBank/DDBJ whole genome shotgun (WGS) entry which is preliminary data.</text>
</comment>
<dbReference type="InterPro" id="IPR038673">
    <property type="entry name" value="OprB_sf"/>
</dbReference>
<comment type="similarity">
    <text evidence="1 2">Belongs to the OprB family.</text>
</comment>
<reference evidence="3 4" key="1">
    <citation type="submission" date="2020-08" db="EMBL/GenBank/DDBJ databases">
        <title>Genomic Encyclopedia of Type Strains, Phase IV (KMG-IV): sequencing the most valuable type-strain genomes for metagenomic binning, comparative biology and taxonomic classification.</title>
        <authorList>
            <person name="Goeker M."/>
        </authorList>
    </citation>
    <scope>NUCLEOTIDE SEQUENCE [LARGE SCALE GENOMIC DNA]</scope>
    <source>
        <strain evidence="3 4">DSM 12141</strain>
    </source>
</reference>
<feature type="signal peptide" evidence="2">
    <location>
        <begin position="1"/>
        <end position="26"/>
    </location>
</feature>
<protein>
    <submittedName>
        <fullName evidence="3">Porin</fullName>
    </submittedName>
</protein>
<dbReference type="GO" id="GO:0008643">
    <property type="term" value="P:carbohydrate transport"/>
    <property type="evidence" value="ECO:0007669"/>
    <property type="project" value="InterPro"/>
</dbReference>
<evidence type="ECO:0000313" key="3">
    <source>
        <dbReference type="EMBL" id="MBB6085462.1"/>
    </source>
</evidence>
<name>A0A7W9WNI7_CASDE</name>
<dbReference type="GO" id="GO:0016020">
    <property type="term" value="C:membrane"/>
    <property type="evidence" value="ECO:0007669"/>
    <property type="project" value="InterPro"/>
</dbReference>
<dbReference type="GO" id="GO:0015288">
    <property type="term" value="F:porin activity"/>
    <property type="evidence" value="ECO:0007669"/>
    <property type="project" value="InterPro"/>
</dbReference>
<dbReference type="InterPro" id="IPR052932">
    <property type="entry name" value="OprB_Porin"/>
</dbReference>
<evidence type="ECO:0000256" key="2">
    <source>
        <dbReference type="RuleBase" id="RU363072"/>
    </source>
</evidence>
<evidence type="ECO:0000313" key="4">
    <source>
        <dbReference type="Proteomes" id="UP000541136"/>
    </source>
</evidence>
<dbReference type="InterPro" id="IPR007049">
    <property type="entry name" value="Carb-sel_porin_OprB"/>
</dbReference>
<dbReference type="Proteomes" id="UP000541136">
    <property type="component" value="Unassembled WGS sequence"/>
</dbReference>
<dbReference type="Pfam" id="PF04966">
    <property type="entry name" value="OprB"/>
    <property type="match status" value="1"/>
</dbReference>
<gene>
    <name evidence="3" type="ORF">HNR28_003522</name>
</gene>
<dbReference type="Gene3D" id="2.40.160.180">
    <property type="entry name" value="Carbohydrate-selective porin OprB"/>
    <property type="match status" value="1"/>
</dbReference>
<dbReference type="EMBL" id="JACHIB010000027">
    <property type="protein sequence ID" value="MBB6085462.1"/>
    <property type="molecule type" value="Genomic_DNA"/>
</dbReference>